<proteinExistence type="predicted"/>
<feature type="compositionally biased region" description="Low complexity" evidence="2">
    <location>
        <begin position="153"/>
        <end position="163"/>
    </location>
</feature>
<feature type="region of interest" description="Disordered" evidence="2">
    <location>
        <begin position="45"/>
        <end position="112"/>
    </location>
</feature>
<dbReference type="GO" id="GO:0034272">
    <property type="term" value="C:phosphatidylinositol 3-kinase complex, class III, type II"/>
    <property type="evidence" value="ECO:0007669"/>
    <property type="project" value="TreeGrafter"/>
</dbReference>
<dbReference type="GO" id="GO:0045324">
    <property type="term" value="P:late endosome to vacuole transport"/>
    <property type="evidence" value="ECO:0007669"/>
    <property type="project" value="TreeGrafter"/>
</dbReference>
<dbReference type="GO" id="GO:0006995">
    <property type="term" value="P:cellular response to nitrogen starvation"/>
    <property type="evidence" value="ECO:0007669"/>
    <property type="project" value="TreeGrafter"/>
</dbReference>
<feature type="coiled-coil region" evidence="1">
    <location>
        <begin position="686"/>
        <end position="744"/>
    </location>
</feature>
<dbReference type="InterPro" id="IPR007243">
    <property type="entry name" value="Atg6/Beclin"/>
</dbReference>
<dbReference type="GO" id="GO:0043548">
    <property type="term" value="F:phosphatidylinositol 3-kinase binding"/>
    <property type="evidence" value="ECO:0007669"/>
    <property type="project" value="TreeGrafter"/>
</dbReference>
<evidence type="ECO:0000313" key="3">
    <source>
        <dbReference type="EMBL" id="VDP33196.1"/>
    </source>
</evidence>
<dbReference type="AlphaFoldDB" id="A0A183J407"/>
<feature type="region of interest" description="Disordered" evidence="2">
    <location>
        <begin position="1"/>
        <end position="29"/>
    </location>
</feature>
<protein>
    <submittedName>
        <fullName evidence="5">Centrosomal protein of 162 kDa</fullName>
    </submittedName>
</protein>
<dbReference type="EMBL" id="UZAM01014315">
    <property type="protein sequence ID" value="VDP33196.1"/>
    <property type="molecule type" value="Genomic_DNA"/>
</dbReference>
<dbReference type="Proteomes" id="UP000270296">
    <property type="component" value="Unassembled WGS sequence"/>
</dbReference>
<dbReference type="GO" id="GO:0000423">
    <property type="term" value="P:mitophagy"/>
    <property type="evidence" value="ECO:0007669"/>
    <property type="project" value="TreeGrafter"/>
</dbReference>
<evidence type="ECO:0000256" key="1">
    <source>
        <dbReference type="SAM" id="Coils"/>
    </source>
</evidence>
<feature type="compositionally biased region" description="Polar residues" evidence="2">
    <location>
        <begin position="180"/>
        <end position="192"/>
    </location>
</feature>
<dbReference type="WBParaSite" id="SBAD_0001097501-mRNA-1">
    <property type="protein sequence ID" value="SBAD_0001097501-mRNA-1"/>
    <property type="gene ID" value="SBAD_0001097501"/>
</dbReference>
<dbReference type="GO" id="GO:0034271">
    <property type="term" value="C:phosphatidylinositol 3-kinase complex, class III, type I"/>
    <property type="evidence" value="ECO:0007669"/>
    <property type="project" value="TreeGrafter"/>
</dbReference>
<feature type="compositionally biased region" description="Basic residues" evidence="2">
    <location>
        <begin position="939"/>
        <end position="951"/>
    </location>
</feature>
<dbReference type="GO" id="GO:0000407">
    <property type="term" value="C:phagophore assembly site"/>
    <property type="evidence" value="ECO:0007669"/>
    <property type="project" value="TreeGrafter"/>
</dbReference>
<evidence type="ECO:0000256" key="2">
    <source>
        <dbReference type="SAM" id="MobiDB-lite"/>
    </source>
</evidence>
<feature type="region of interest" description="Disordered" evidence="2">
    <location>
        <begin position="126"/>
        <end position="273"/>
    </location>
</feature>
<evidence type="ECO:0000313" key="5">
    <source>
        <dbReference type="WBParaSite" id="SBAD_0001097501-mRNA-1"/>
    </source>
</evidence>
<dbReference type="PANTHER" id="PTHR12768:SF4">
    <property type="entry name" value="BECLIN-1"/>
    <property type="match status" value="1"/>
</dbReference>
<feature type="coiled-coil region" evidence="1">
    <location>
        <begin position="482"/>
        <end position="624"/>
    </location>
</feature>
<keyword evidence="4" id="KW-1185">Reference proteome</keyword>
<dbReference type="OrthoDB" id="6022771at2759"/>
<feature type="compositionally biased region" description="Polar residues" evidence="2">
    <location>
        <begin position="75"/>
        <end position="112"/>
    </location>
</feature>
<reference evidence="5" key="1">
    <citation type="submission" date="2016-06" db="UniProtKB">
        <authorList>
            <consortium name="WormBaseParasite"/>
        </authorList>
    </citation>
    <scope>IDENTIFICATION</scope>
</reference>
<gene>
    <name evidence="3" type="ORF">SBAD_LOCUS10605</name>
</gene>
<dbReference type="GO" id="GO:0000045">
    <property type="term" value="P:autophagosome assembly"/>
    <property type="evidence" value="ECO:0007669"/>
    <property type="project" value="TreeGrafter"/>
</dbReference>
<reference evidence="3 4" key="2">
    <citation type="submission" date="2018-11" db="EMBL/GenBank/DDBJ databases">
        <authorList>
            <consortium name="Pathogen Informatics"/>
        </authorList>
    </citation>
    <scope>NUCLEOTIDE SEQUENCE [LARGE SCALE GENOMIC DNA]</scope>
</reference>
<feature type="compositionally biased region" description="Basic and acidic residues" evidence="2">
    <location>
        <begin position="52"/>
        <end position="65"/>
    </location>
</feature>
<feature type="compositionally biased region" description="Basic and acidic residues" evidence="2">
    <location>
        <begin position="164"/>
        <end position="178"/>
    </location>
</feature>
<feature type="region of interest" description="Disordered" evidence="2">
    <location>
        <begin position="913"/>
        <end position="951"/>
    </location>
</feature>
<keyword evidence="1" id="KW-0175">Coiled coil</keyword>
<dbReference type="PANTHER" id="PTHR12768">
    <property type="entry name" value="BECLIN 1"/>
    <property type="match status" value="1"/>
</dbReference>
<evidence type="ECO:0000313" key="4">
    <source>
        <dbReference type="Proteomes" id="UP000270296"/>
    </source>
</evidence>
<dbReference type="GO" id="GO:0030674">
    <property type="term" value="F:protein-macromolecule adaptor activity"/>
    <property type="evidence" value="ECO:0007669"/>
    <property type="project" value="TreeGrafter"/>
</dbReference>
<feature type="coiled-coil region" evidence="1">
    <location>
        <begin position="784"/>
        <end position="861"/>
    </location>
</feature>
<name>A0A183J407_9BILA</name>
<organism evidence="5">
    <name type="scientific">Soboliphyme baturini</name>
    <dbReference type="NCBI Taxonomy" id="241478"/>
    <lineage>
        <taxon>Eukaryota</taxon>
        <taxon>Metazoa</taxon>
        <taxon>Ecdysozoa</taxon>
        <taxon>Nematoda</taxon>
        <taxon>Enoplea</taxon>
        <taxon>Dorylaimia</taxon>
        <taxon>Dioctophymatida</taxon>
        <taxon>Dioctophymatoidea</taxon>
        <taxon>Soboliphymatidae</taxon>
        <taxon>Soboliphyme</taxon>
    </lineage>
</organism>
<sequence length="951" mass="106331">MTDSPPVDSDVDSKQRLFSEFDGSSPIPDEISKAAIEQQANSMLRQSMNKVLSDRDGLHKRETTKGSDLVEQLDLQKSQGSNFDNTASSTPQPIVVSVTKSPPDSFSASYPNIENDASIMGTVAAGSVELPATPPGHSPDGSKEAVNLYRRLSSASEPAASISSDERKFQDGHKDIPEVSRQSFDSHSTLFTEESELPSPKVDEQRHSESSSGLETSDTERQTNENAFESEDRTHLDLTATTATSPDDDKSKSVEEQTMNEKGIPKFSSSGLPRATAAPMASVIMSRPDSYAQAGGDGVYRESLDLSHNSDAEDPSVPVSSRHASAHEAKFDIDAETDKLITEGVALLADSKETEELGKQDYCYADSCRKTTADVTPVSKTRLVLDHLRNVLIVAFSYSKLVCTRLVEKLPHRTRVWLIVSYEFLILCVSTFSLGLMLLECLMMARKDAKLETLLKNECSMYKNYQLLMTEKETFLLTMEKLKKLQTDHAEKETQLTKKQEELASVRKEIASLKESKNLLDNEALKLRERLASAENMNSTNAATNEKLKEVEILNATLKDTIKDMQANQKTNEEELQSAVNKLQKFSEQEEALKSKIVDILASKEQLEDHLKTVNEEKAAVEKELSETAFELKGLKLYLAKSGCRQNNKPLNKEKSDEGGWEVGSMISSDSEQDALNNALARVDTIAHLEASLEESRAENERMSKIVSEGYENQRRMEKELEDLRAENVNMKQTQQQAEQQTMEALTKLKVLEEFFESRQVELQKQIGQHIVMSQQHSAQLGSYEELTARLKEEKEHSDAIINELRKEMKEMERENSKLRQLSQKAQNDSWLCSMRSKREVTALQLENKNLRARLGEAESSVLADQSLPNNGILTVPDLDTSSHSSDAEVANLSKNMMFPYYSDMDLAPPPFLPLPRKPLPPEDISTSIDSFEEGMRCSSRRRSKRTSGYS</sequence>
<accession>A0A183J407</accession>